<sequence length="302" mass="34534">MTHNSRATTMTERLTQEQQIMYLQRLDIHSNLKPNLESLRLLCIQHLKHIPFENLAYHYGPESPGIPVIDQYTVFNKIIKRRRGGNCFEMLNLFTALLISLGFDVTSGAARVYLGEGFNPPYTNLSHRILFVRLDSQLWLADVGFGAAALGYPALLSDSAVPTPNGIGDEYVLVEKADDMTWILKHTYDLKQRPFRPSYKFTMDAYHDSHYNKFNISVSCGENLLTQNVVAVKLQQAGDRLERLTLMNDKLHVSGIGKYELIQTFVSDHERVAALRKWLYIELTHEESVGLANSKMRIYPQQ</sequence>
<dbReference type="GO" id="GO:0016407">
    <property type="term" value="F:acetyltransferase activity"/>
    <property type="evidence" value="ECO:0007669"/>
    <property type="project" value="InterPro"/>
</dbReference>
<evidence type="ECO:0000313" key="3">
    <source>
        <dbReference type="Proteomes" id="UP000654370"/>
    </source>
</evidence>
<name>A0A8H7PUE0_MORIS</name>
<comment type="similarity">
    <text evidence="1">Belongs to the arylamine N-acetyltransferase family.</text>
</comment>
<dbReference type="SUPFAM" id="SSF54001">
    <property type="entry name" value="Cysteine proteinases"/>
    <property type="match status" value="1"/>
</dbReference>
<dbReference type="PANTHER" id="PTHR11786:SF0">
    <property type="entry name" value="ARYLAMINE N-ACETYLTRANSFERASE 4-RELATED"/>
    <property type="match status" value="1"/>
</dbReference>
<protein>
    <recommendedName>
        <fullName evidence="4">Arylamine N-acetyltransferase</fullName>
    </recommendedName>
</protein>
<dbReference type="AlphaFoldDB" id="A0A8H7PUE0"/>
<dbReference type="PANTHER" id="PTHR11786">
    <property type="entry name" value="N-HYDROXYARYLAMINE O-ACETYLTRANSFERASE"/>
    <property type="match status" value="1"/>
</dbReference>
<dbReference type="Pfam" id="PF00797">
    <property type="entry name" value="Acetyltransf_2"/>
    <property type="match status" value="1"/>
</dbReference>
<comment type="caution">
    <text evidence="2">The sequence shown here is derived from an EMBL/GenBank/DDBJ whole genome shotgun (WGS) entry which is preliminary data.</text>
</comment>
<dbReference type="InterPro" id="IPR001447">
    <property type="entry name" value="Arylamine_N-AcTrfase"/>
</dbReference>
<dbReference type="OrthoDB" id="10260017at2759"/>
<organism evidence="2 3">
    <name type="scientific">Mortierella isabellina</name>
    <name type="common">Filamentous fungus</name>
    <name type="synonym">Umbelopsis isabellina</name>
    <dbReference type="NCBI Taxonomy" id="91625"/>
    <lineage>
        <taxon>Eukaryota</taxon>
        <taxon>Fungi</taxon>
        <taxon>Fungi incertae sedis</taxon>
        <taxon>Mucoromycota</taxon>
        <taxon>Mucoromycotina</taxon>
        <taxon>Umbelopsidomycetes</taxon>
        <taxon>Umbelopsidales</taxon>
        <taxon>Umbelopsidaceae</taxon>
        <taxon>Umbelopsis</taxon>
    </lineage>
</organism>
<accession>A0A8H7PUE0</accession>
<dbReference type="EMBL" id="JAEPQZ010000006">
    <property type="protein sequence ID" value="KAG2180281.1"/>
    <property type="molecule type" value="Genomic_DNA"/>
</dbReference>
<proteinExistence type="inferred from homology"/>
<gene>
    <name evidence="2" type="ORF">INT43_004070</name>
</gene>
<dbReference type="InterPro" id="IPR038765">
    <property type="entry name" value="Papain-like_cys_pep_sf"/>
</dbReference>
<dbReference type="InterPro" id="IPR053710">
    <property type="entry name" value="Arylamine_NAT_domain_sf"/>
</dbReference>
<reference evidence="2" key="1">
    <citation type="submission" date="2020-12" db="EMBL/GenBank/DDBJ databases">
        <title>Metabolic potential, ecology and presence of endohyphal bacteria is reflected in genomic diversity of Mucoromycotina.</title>
        <authorList>
            <person name="Muszewska A."/>
            <person name="Okrasinska A."/>
            <person name="Steczkiewicz K."/>
            <person name="Drgas O."/>
            <person name="Orlowska M."/>
            <person name="Perlinska-Lenart U."/>
            <person name="Aleksandrzak-Piekarczyk T."/>
            <person name="Szatraj K."/>
            <person name="Zielenkiewicz U."/>
            <person name="Pilsyk S."/>
            <person name="Malc E."/>
            <person name="Mieczkowski P."/>
            <person name="Kruszewska J.S."/>
            <person name="Biernat P."/>
            <person name="Pawlowska J."/>
        </authorList>
    </citation>
    <scope>NUCLEOTIDE SEQUENCE</scope>
    <source>
        <strain evidence="2">WA0000067209</strain>
    </source>
</reference>
<dbReference type="Gene3D" id="3.30.2140.20">
    <property type="match status" value="1"/>
</dbReference>
<dbReference type="Proteomes" id="UP000654370">
    <property type="component" value="Unassembled WGS sequence"/>
</dbReference>
<evidence type="ECO:0008006" key="4">
    <source>
        <dbReference type="Google" id="ProtNLM"/>
    </source>
</evidence>
<evidence type="ECO:0000313" key="2">
    <source>
        <dbReference type="EMBL" id="KAG2180281.1"/>
    </source>
</evidence>
<evidence type="ECO:0000256" key="1">
    <source>
        <dbReference type="ARBA" id="ARBA00006547"/>
    </source>
</evidence>
<keyword evidence="3" id="KW-1185">Reference proteome</keyword>